<dbReference type="EMBL" id="JAUEPT010000107">
    <property type="protein sequence ID" value="KAK0431770.1"/>
    <property type="molecule type" value="Genomic_DNA"/>
</dbReference>
<name>A0AA39IWG5_9AGAR</name>
<dbReference type="Proteomes" id="UP001175226">
    <property type="component" value="Unassembled WGS sequence"/>
</dbReference>
<evidence type="ECO:0000313" key="2">
    <source>
        <dbReference type="EMBL" id="KAK0431770.1"/>
    </source>
</evidence>
<organism evidence="2 3">
    <name type="scientific">Armillaria borealis</name>
    <dbReference type="NCBI Taxonomy" id="47425"/>
    <lineage>
        <taxon>Eukaryota</taxon>
        <taxon>Fungi</taxon>
        <taxon>Dikarya</taxon>
        <taxon>Basidiomycota</taxon>
        <taxon>Agaricomycotina</taxon>
        <taxon>Agaricomycetes</taxon>
        <taxon>Agaricomycetidae</taxon>
        <taxon>Agaricales</taxon>
        <taxon>Marasmiineae</taxon>
        <taxon>Physalacriaceae</taxon>
        <taxon>Armillaria</taxon>
    </lineage>
</organism>
<dbReference type="AlphaFoldDB" id="A0AA39IWG5"/>
<feature type="compositionally biased region" description="Basic and acidic residues" evidence="1">
    <location>
        <begin position="126"/>
        <end position="137"/>
    </location>
</feature>
<accession>A0AA39IWG5</accession>
<gene>
    <name evidence="2" type="ORF">EV421DRAFT_1852250</name>
</gene>
<feature type="compositionally biased region" description="Basic residues" evidence="1">
    <location>
        <begin position="115"/>
        <end position="125"/>
    </location>
</feature>
<reference evidence="2" key="1">
    <citation type="submission" date="2023-06" db="EMBL/GenBank/DDBJ databases">
        <authorList>
            <consortium name="Lawrence Berkeley National Laboratory"/>
            <person name="Ahrendt S."/>
            <person name="Sahu N."/>
            <person name="Indic B."/>
            <person name="Wong-Bajracharya J."/>
            <person name="Merenyi Z."/>
            <person name="Ke H.-M."/>
            <person name="Monk M."/>
            <person name="Kocsube S."/>
            <person name="Drula E."/>
            <person name="Lipzen A."/>
            <person name="Balint B."/>
            <person name="Henrissat B."/>
            <person name="Andreopoulos B."/>
            <person name="Martin F.M."/>
            <person name="Harder C.B."/>
            <person name="Rigling D."/>
            <person name="Ford K.L."/>
            <person name="Foster G.D."/>
            <person name="Pangilinan J."/>
            <person name="Papanicolaou A."/>
            <person name="Barry K."/>
            <person name="LaButti K."/>
            <person name="Viragh M."/>
            <person name="Koriabine M."/>
            <person name="Yan M."/>
            <person name="Riley R."/>
            <person name="Champramary S."/>
            <person name="Plett K.L."/>
            <person name="Tsai I.J."/>
            <person name="Slot J."/>
            <person name="Sipos G."/>
            <person name="Plett J."/>
            <person name="Nagy L.G."/>
            <person name="Grigoriev I.V."/>
        </authorList>
    </citation>
    <scope>NUCLEOTIDE SEQUENCE</scope>
    <source>
        <strain evidence="2">FPL87.14</strain>
    </source>
</reference>
<evidence type="ECO:0000256" key="1">
    <source>
        <dbReference type="SAM" id="MobiDB-lite"/>
    </source>
</evidence>
<feature type="region of interest" description="Disordered" evidence="1">
    <location>
        <begin position="114"/>
        <end position="172"/>
    </location>
</feature>
<comment type="caution">
    <text evidence="2">The sequence shown here is derived from an EMBL/GenBank/DDBJ whole genome shotgun (WGS) entry which is preliminary data.</text>
</comment>
<keyword evidence="3" id="KW-1185">Reference proteome</keyword>
<proteinExistence type="predicted"/>
<protein>
    <submittedName>
        <fullName evidence="2">Uncharacterized protein</fullName>
    </submittedName>
</protein>
<evidence type="ECO:0000313" key="3">
    <source>
        <dbReference type="Proteomes" id="UP001175226"/>
    </source>
</evidence>
<feature type="compositionally biased region" description="Acidic residues" evidence="1">
    <location>
        <begin position="149"/>
        <end position="172"/>
    </location>
</feature>
<sequence length="172" mass="19520">MIGMQATAVLQNIYVSQSQLQLQSAEEKGTKKRGGIMGDGMPKMMTGDDFFNVVTAHEKAAEEAKKEKARRALLRNKKATAMVRWTREDKQRVERNNKKCECFHQAVLAWQNAKKNGHSTHKNKPKLADFGEIEKPFPKYTQAELEALSTDDEDSEEEEEEEEISVDDGESD</sequence>